<keyword evidence="2" id="KW-1185">Reference proteome</keyword>
<accession>A0A9P6Y812</accession>
<organism evidence="1 2">
    <name type="scientific">Rhizopus delemar</name>
    <dbReference type="NCBI Taxonomy" id="936053"/>
    <lineage>
        <taxon>Eukaryota</taxon>
        <taxon>Fungi</taxon>
        <taxon>Fungi incertae sedis</taxon>
        <taxon>Mucoromycota</taxon>
        <taxon>Mucoromycotina</taxon>
        <taxon>Mucoromycetes</taxon>
        <taxon>Mucorales</taxon>
        <taxon>Mucorineae</taxon>
        <taxon>Rhizopodaceae</taxon>
        <taxon>Rhizopus</taxon>
    </lineage>
</organism>
<evidence type="ECO:0000313" key="1">
    <source>
        <dbReference type="EMBL" id="KAG1541275.1"/>
    </source>
</evidence>
<reference evidence="1 2" key="1">
    <citation type="journal article" date="2020" name="Microb. Genom.">
        <title>Genetic diversity of clinical and environmental Mucorales isolates obtained from an investigation of mucormycosis cases among solid organ transplant recipients.</title>
        <authorList>
            <person name="Nguyen M.H."/>
            <person name="Kaul D."/>
            <person name="Muto C."/>
            <person name="Cheng S.J."/>
            <person name="Richter R.A."/>
            <person name="Bruno V.M."/>
            <person name="Liu G."/>
            <person name="Beyhan S."/>
            <person name="Sundermann A.J."/>
            <person name="Mounaud S."/>
            <person name="Pasculle A.W."/>
            <person name="Nierman W.C."/>
            <person name="Driscoll E."/>
            <person name="Cumbie R."/>
            <person name="Clancy C.J."/>
            <person name="Dupont C.L."/>
        </authorList>
    </citation>
    <scope>NUCLEOTIDE SEQUENCE [LARGE SCALE GENOMIC DNA]</scope>
    <source>
        <strain evidence="1 2">GL24</strain>
    </source>
</reference>
<sequence>MPIRTPCPVRPAACAARALVTDRCASKAGSCGLAGGGVVGGGVVGGGVVGGGSMRTLPPPPPPPHAVSAIASAVPRADLTIVVRSIDSFP</sequence>
<comment type="caution">
    <text evidence="1">The sequence shown here is derived from an EMBL/GenBank/DDBJ whole genome shotgun (WGS) entry which is preliminary data.</text>
</comment>
<dbReference type="AlphaFoldDB" id="A0A9P6Y812"/>
<evidence type="ECO:0000313" key="2">
    <source>
        <dbReference type="Proteomes" id="UP000740926"/>
    </source>
</evidence>
<protein>
    <submittedName>
        <fullName evidence="1">Uncharacterized protein</fullName>
    </submittedName>
</protein>
<name>A0A9P6Y812_9FUNG</name>
<gene>
    <name evidence="1" type="ORF">G6F50_014255</name>
</gene>
<proteinExistence type="predicted"/>
<dbReference type="Proteomes" id="UP000740926">
    <property type="component" value="Unassembled WGS sequence"/>
</dbReference>
<dbReference type="EMBL" id="JAANIU010006568">
    <property type="protein sequence ID" value="KAG1541275.1"/>
    <property type="molecule type" value="Genomic_DNA"/>
</dbReference>